<feature type="region of interest" description="Disordered" evidence="1">
    <location>
        <begin position="148"/>
        <end position="171"/>
    </location>
</feature>
<protein>
    <submittedName>
        <fullName evidence="2">Uncharacterized protein</fullName>
    </submittedName>
</protein>
<gene>
    <name evidence="2" type="ORF">SDRG_11220</name>
</gene>
<proteinExistence type="predicted"/>
<keyword evidence="3" id="KW-1185">Reference proteome</keyword>
<evidence type="ECO:0000256" key="1">
    <source>
        <dbReference type="SAM" id="MobiDB-lite"/>
    </source>
</evidence>
<evidence type="ECO:0000313" key="3">
    <source>
        <dbReference type="Proteomes" id="UP000030762"/>
    </source>
</evidence>
<dbReference type="GeneID" id="19951947"/>
<organism evidence="2 3">
    <name type="scientific">Saprolegnia diclina (strain VS20)</name>
    <dbReference type="NCBI Taxonomy" id="1156394"/>
    <lineage>
        <taxon>Eukaryota</taxon>
        <taxon>Sar</taxon>
        <taxon>Stramenopiles</taxon>
        <taxon>Oomycota</taxon>
        <taxon>Saprolegniomycetes</taxon>
        <taxon>Saprolegniales</taxon>
        <taxon>Saprolegniaceae</taxon>
        <taxon>Saprolegnia</taxon>
    </lineage>
</organism>
<dbReference type="InParanoid" id="T0RFG9"/>
<dbReference type="Proteomes" id="UP000030762">
    <property type="component" value="Unassembled WGS sequence"/>
</dbReference>
<dbReference type="AlphaFoldDB" id="T0RFG9"/>
<accession>T0RFG9</accession>
<sequence length="449" mass="48928">MSGSRVKPIAAAYEAVLSQLDDGRTDALPQLLAAVAAQPKQYDSMYAYCLSTRVPSLRFDDLAPHDAAFVDGLVAAGSFDIALVRAPRAKAPAKHTTDCLAWQERNAIEAREWAARPVAKAVPQDVAAPWGYDPDHFDYAGGATFRKPRDPEDGFCTGDTSADDMQSGPDDDDGYDVEWPDDPYNEFGLTDNDTYGGAHRGYDDDDDGWDGDVSDTDNDGGDDTVRCYCHEAPATQTRRRISAVQLHASSVAVPVAVTDALLGRAVGRWITTRSLQQLHSAILVFWPTRHRPRFLGFEAAMRALHSGDTLGWPSIDDLALGVFDMFQLTDGYRTTEADATAMSSYLVQSSSSSSLPGRFLPDAFTLDKQASRTRGLHWLRDVIAKFGWLSVRDSIVTLCSSSSPDDGLYRLAHAMHFARRLLLESVVPAHEAEVVADLASTPGVCCRCS</sequence>
<dbReference type="OrthoDB" id="10491343at2759"/>
<dbReference type="EMBL" id="JH767171">
    <property type="protein sequence ID" value="EQC31033.1"/>
    <property type="molecule type" value="Genomic_DNA"/>
</dbReference>
<dbReference type="RefSeq" id="XP_008615472.1">
    <property type="nucleotide sequence ID" value="XM_008617250.1"/>
</dbReference>
<dbReference type="VEuPathDB" id="FungiDB:SDRG_11220"/>
<reference evidence="2 3" key="1">
    <citation type="submission" date="2012-04" db="EMBL/GenBank/DDBJ databases">
        <title>The Genome Sequence of Saprolegnia declina VS20.</title>
        <authorList>
            <consortium name="The Broad Institute Genome Sequencing Platform"/>
            <person name="Russ C."/>
            <person name="Nusbaum C."/>
            <person name="Tyler B."/>
            <person name="van West P."/>
            <person name="Dieguez-Uribeondo J."/>
            <person name="de Bruijn I."/>
            <person name="Tripathy S."/>
            <person name="Jiang R."/>
            <person name="Young S.K."/>
            <person name="Zeng Q."/>
            <person name="Gargeya S."/>
            <person name="Fitzgerald M."/>
            <person name="Haas B."/>
            <person name="Abouelleil A."/>
            <person name="Alvarado L."/>
            <person name="Arachchi H.M."/>
            <person name="Berlin A."/>
            <person name="Chapman S.B."/>
            <person name="Goldberg J."/>
            <person name="Griggs A."/>
            <person name="Gujja S."/>
            <person name="Hansen M."/>
            <person name="Howarth C."/>
            <person name="Imamovic A."/>
            <person name="Larimer J."/>
            <person name="McCowen C."/>
            <person name="Montmayeur A."/>
            <person name="Murphy C."/>
            <person name="Neiman D."/>
            <person name="Pearson M."/>
            <person name="Priest M."/>
            <person name="Roberts A."/>
            <person name="Saif S."/>
            <person name="Shea T."/>
            <person name="Sisk P."/>
            <person name="Sykes S."/>
            <person name="Wortman J."/>
            <person name="Nusbaum C."/>
            <person name="Birren B."/>
        </authorList>
    </citation>
    <scope>NUCLEOTIDE SEQUENCE [LARGE SCALE GENOMIC DNA]</scope>
    <source>
        <strain evidence="2 3">VS20</strain>
    </source>
</reference>
<evidence type="ECO:0000313" key="2">
    <source>
        <dbReference type="EMBL" id="EQC31033.1"/>
    </source>
</evidence>
<name>T0RFG9_SAPDV</name>